<dbReference type="GeneCards" id="LOC284912"/>
<proteinExistence type="evidence at transcript level"/>
<evidence type="ECO:0000256" key="1">
    <source>
        <dbReference type="SAM" id="MobiDB-lite"/>
    </source>
</evidence>
<name>Q9BUY1_HUMAN</name>
<accession>Q9BUY1</accession>
<reference evidence="2" key="1">
    <citation type="journal article" date="2004" name="Genome Res.">
        <title>The status, quality, and expansion of the NIH full-length cDNA project: the Mammalian Gene Collection (MGC).</title>
        <authorList>
            <consortium name="The MGC Project Team"/>
            <person name="Gerhard D.S."/>
            <person name="Wagner L."/>
            <person name="Feingold E.A."/>
            <person name="Shenmen C.M."/>
            <person name="Grouse L.H."/>
            <person name="Schuler G."/>
            <person name="Klein S.L."/>
            <person name="Old S."/>
            <person name="Rasooly R."/>
            <person name="Good P."/>
            <person name="Guyer M."/>
            <person name="Peck A.M."/>
            <person name="Derge J.G."/>
            <person name="Lipman D."/>
            <person name="Collins F.S."/>
            <person name="Jang W."/>
            <person name="Sherry S."/>
            <person name="Feolo M."/>
            <person name="Misquitta L."/>
            <person name="Lee E."/>
            <person name="Rotmistrovsky K."/>
            <person name="Greenhut S.F."/>
            <person name="Schaefer C.F."/>
            <person name="Buetow K."/>
            <person name="Bonner T.I."/>
            <person name="Haussler D."/>
            <person name="Kent J."/>
            <person name="Kiekhaus M."/>
            <person name="Furey T."/>
            <person name="Brent M."/>
            <person name="Prange C."/>
            <person name="Schreiber K."/>
            <person name="Shapiro N."/>
            <person name="Bhat N.K."/>
            <person name="Hopkins R.F."/>
            <person name="Hsie F."/>
            <person name="Driscoll T."/>
            <person name="Soares M.B."/>
            <person name="Casavant T.L."/>
            <person name="Scheetz T.E."/>
            <person name="Brown-stein M.J."/>
            <person name="Usdin T.B."/>
            <person name="Toshiyuki S."/>
            <person name="Carninci P."/>
            <person name="Piao Y."/>
            <person name="Dudekula D.B."/>
            <person name="Ko M.S."/>
            <person name="Kawakami K."/>
            <person name="Suzuki Y."/>
            <person name="Sugano S."/>
            <person name="Gruber C.E."/>
            <person name="Smith M.R."/>
            <person name="Simmons B."/>
            <person name="Moore T."/>
            <person name="Waterman R."/>
            <person name="Johnson S.L."/>
            <person name="Ruan Y."/>
            <person name="Wei C.L."/>
            <person name="Mathavan S."/>
            <person name="Gunaratne P.H."/>
            <person name="Wu J."/>
            <person name="Garcia A.M."/>
            <person name="Hulyk S.W."/>
            <person name="Fuh E."/>
            <person name="Yuan Y."/>
            <person name="Sneed A."/>
            <person name="Kowis C."/>
            <person name="Hodgson A."/>
            <person name="Muzny D.M."/>
            <person name="McPherson J."/>
            <person name="Gibbs R.A."/>
            <person name="Fahey J."/>
            <person name="Helton E."/>
            <person name="Ketteman M."/>
            <person name="Madan A."/>
            <person name="Rodrigues S."/>
            <person name="Sanchez A."/>
            <person name="Whiting M."/>
            <person name="Madari A."/>
            <person name="Young A.C."/>
            <person name="Wetherby K.D."/>
            <person name="Granite S.J."/>
            <person name="Kwong P.N."/>
            <person name="Brinkley C.P."/>
            <person name="Pearson R.L."/>
            <person name="Bouffard G.G."/>
            <person name="Blakesly R.W."/>
            <person name="Green E.D."/>
            <person name="Dickson M.C."/>
            <person name="Rodriguez A.C."/>
            <person name="Grimwood J."/>
            <person name="Schmutz J."/>
            <person name="Myers R.M."/>
            <person name="Butterfield Y.S."/>
            <person name="Griffith M."/>
            <person name="Griffith O.L."/>
            <person name="Krzywinski M.I."/>
            <person name="Liao N."/>
            <person name="Morin R."/>
            <person name="Morrin R."/>
            <person name="Palmquist D."/>
            <person name="Petrescu A.S."/>
            <person name="Skalska U."/>
            <person name="Smailus D.E."/>
            <person name="Stott J.M."/>
            <person name="Schnerch A."/>
            <person name="Schein J.E."/>
            <person name="Jones S.J."/>
            <person name="Holt R.A."/>
            <person name="Baross A."/>
            <person name="Marra M.A."/>
            <person name="Clifton S."/>
            <person name="Makowski K.A."/>
            <person name="Bosak S."/>
            <person name="Malek J."/>
        </authorList>
    </citation>
    <scope>NUCLEOTIDE SEQUENCE [LARGE SCALE MRNA]</scope>
    <source>
        <tissue evidence="2">Eye</tissue>
    </source>
</reference>
<protein>
    <submittedName>
        <fullName evidence="2">Hypothetical gene supported by BC001801</fullName>
    </submittedName>
</protein>
<dbReference type="ChiTaRS" id="LOC284912">
    <property type="organism name" value="human"/>
</dbReference>
<dbReference type="AlphaFoldDB" id="Q9BUY1"/>
<organism evidence="2">
    <name type="scientific">Homo sapiens</name>
    <name type="common">Human</name>
    <dbReference type="NCBI Taxonomy" id="9606"/>
    <lineage>
        <taxon>Eukaryota</taxon>
        <taxon>Metazoa</taxon>
        <taxon>Chordata</taxon>
        <taxon>Craniata</taxon>
        <taxon>Vertebrata</taxon>
        <taxon>Euteleostomi</taxon>
        <taxon>Mammalia</taxon>
        <taxon>Eutheria</taxon>
        <taxon>Euarchontoglires</taxon>
        <taxon>Primates</taxon>
        <taxon>Haplorrhini</taxon>
        <taxon>Catarrhini</taxon>
        <taxon>Hominidae</taxon>
        <taxon>Homo</taxon>
    </lineage>
</organism>
<dbReference type="EMBL" id="BC001801">
    <property type="protein sequence ID" value="AAH01801.1"/>
    <property type="molecule type" value="mRNA"/>
</dbReference>
<sequence length="80" mass="8653">MELLSPQSPFRVDRGEHLPFLVKGARYTLVPAGQEGGGQTWRPLPGTTSPEDSSHLHRGQKKGAALGMAVYPYNCQAHAP</sequence>
<feature type="region of interest" description="Disordered" evidence="1">
    <location>
        <begin position="32"/>
        <end position="62"/>
    </location>
</feature>
<gene>
    <name evidence="2" type="primary">LOC284912</name>
</gene>
<evidence type="ECO:0000313" key="2">
    <source>
        <dbReference type="EMBL" id="AAH01801.1"/>
    </source>
</evidence>